<name>A0A1R3J0Y6_COCAP</name>
<proteinExistence type="predicted"/>
<dbReference type="AlphaFoldDB" id="A0A1R3J0Y6"/>
<dbReference type="Proteomes" id="UP000188268">
    <property type="component" value="Unassembled WGS sequence"/>
</dbReference>
<organism evidence="1 2">
    <name type="scientific">Corchorus capsularis</name>
    <name type="common">Jute</name>
    <dbReference type="NCBI Taxonomy" id="210143"/>
    <lineage>
        <taxon>Eukaryota</taxon>
        <taxon>Viridiplantae</taxon>
        <taxon>Streptophyta</taxon>
        <taxon>Embryophyta</taxon>
        <taxon>Tracheophyta</taxon>
        <taxon>Spermatophyta</taxon>
        <taxon>Magnoliopsida</taxon>
        <taxon>eudicotyledons</taxon>
        <taxon>Gunneridae</taxon>
        <taxon>Pentapetalae</taxon>
        <taxon>rosids</taxon>
        <taxon>malvids</taxon>
        <taxon>Malvales</taxon>
        <taxon>Malvaceae</taxon>
        <taxon>Grewioideae</taxon>
        <taxon>Apeibeae</taxon>
        <taxon>Corchorus</taxon>
    </lineage>
</organism>
<comment type="caution">
    <text evidence="1">The sequence shown here is derived from an EMBL/GenBank/DDBJ whole genome shotgun (WGS) entry which is preliminary data.</text>
</comment>
<reference evidence="1 2" key="1">
    <citation type="submission" date="2013-09" db="EMBL/GenBank/DDBJ databases">
        <title>Corchorus capsularis genome sequencing.</title>
        <authorList>
            <person name="Alam M."/>
            <person name="Haque M.S."/>
            <person name="Islam M.S."/>
            <person name="Emdad E.M."/>
            <person name="Islam M.M."/>
            <person name="Ahmed B."/>
            <person name="Halim A."/>
            <person name="Hossen Q.M.M."/>
            <person name="Hossain M.Z."/>
            <person name="Ahmed R."/>
            <person name="Khan M.M."/>
            <person name="Islam R."/>
            <person name="Rashid M.M."/>
            <person name="Khan S.A."/>
            <person name="Rahman M.S."/>
            <person name="Alam M."/>
        </authorList>
    </citation>
    <scope>NUCLEOTIDE SEQUENCE [LARGE SCALE GENOMIC DNA]</scope>
    <source>
        <strain evidence="2">cv. CVL-1</strain>
        <tissue evidence="1">Whole seedling</tissue>
    </source>
</reference>
<protein>
    <submittedName>
        <fullName evidence="1">Uncharacterized protein</fullName>
    </submittedName>
</protein>
<keyword evidence="2" id="KW-1185">Reference proteome</keyword>
<dbReference type="Gramene" id="OMO88497">
    <property type="protein sequence ID" value="OMO88497"/>
    <property type="gene ID" value="CCACVL1_08344"/>
</dbReference>
<accession>A0A1R3J0Y6</accession>
<evidence type="ECO:0000313" key="2">
    <source>
        <dbReference type="Proteomes" id="UP000188268"/>
    </source>
</evidence>
<evidence type="ECO:0000313" key="1">
    <source>
        <dbReference type="EMBL" id="OMO88497.1"/>
    </source>
</evidence>
<sequence length="23" mass="2324">MADPRGHLFGIANANGGKELAAL</sequence>
<gene>
    <name evidence="1" type="ORF">CCACVL1_08344</name>
</gene>
<dbReference type="EMBL" id="AWWV01008979">
    <property type="protein sequence ID" value="OMO88497.1"/>
    <property type="molecule type" value="Genomic_DNA"/>
</dbReference>